<dbReference type="SUPFAM" id="SSF56349">
    <property type="entry name" value="DNA breaking-rejoining enzymes"/>
    <property type="match status" value="1"/>
</dbReference>
<evidence type="ECO:0000256" key="1">
    <source>
        <dbReference type="ARBA" id="ARBA00008857"/>
    </source>
</evidence>
<dbReference type="InterPro" id="IPR010998">
    <property type="entry name" value="Integrase_recombinase_N"/>
</dbReference>
<evidence type="ECO:0000313" key="7">
    <source>
        <dbReference type="Proteomes" id="UP001208938"/>
    </source>
</evidence>
<keyword evidence="2" id="KW-0229">DNA integration</keyword>
<dbReference type="Proteomes" id="UP001208938">
    <property type="component" value="Unassembled WGS sequence"/>
</dbReference>
<dbReference type="InterPro" id="IPR013762">
    <property type="entry name" value="Integrase-like_cat_sf"/>
</dbReference>
<sequence length="363" mass="39825">MSPSRPSSRSHATKSKAITLPLPSYAQLSDADEAALSELFRKGTPANTLRAWERDLAYIAAWKMAVFGRPLTWPEEEAVALRFILQHAQDLTESPGPAQDAALELIAIGLRRELTAPAPATLDRRIASWQAFHRMRNLPSPFSAPLVSQARQKARRANARRRVAKSARPITRDVLTTLLATCDDSHRGIRDRAMLTLAFASGGRRRSEVTALNVEDITLSDFAEKGLVWLRLLETKTTRPGDAPRLPLKGPAARALVHWLEVTALKKGPLFRPVSKSDRPLPRRLAPDALRVILRHRLALAGLPQDYASPHGLRAGFLTQAALDGAPLAAAMKLSLHKSAIQAQKYYADVEITDNPATDLLGS</sequence>
<evidence type="ECO:0000313" key="6">
    <source>
        <dbReference type="EMBL" id="MCW1935029.1"/>
    </source>
</evidence>
<dbReference type="RefSeq" id="WP_264507914.1">
    <property type="nucleotide sequence ID" value="NZ_JAPDFL010000002.1"/>
</dbReference>
<organism evidence="6 7">
    <name type="scientific">Pararhodobacter zhoushanensis</name>
    <dbReference type="NCBI Taxonomy" id="2479545"/>
    <lineage>
        <taxon>Bacteria</taxon>
        <taxon>Pseudomonadati</taxon>
        <taxon>Pseudomonadota</taxon>
        <taxon>Alphaproteobacteria</taxon>
        <taxon>Rhodobacterales</taxon>
        <taxon>Paracoccaceae</taxon>
        <taxon>Pararhodobacter</taxon>
    </lineage>
</organism>
<dbReference type="PANTHER" id="PTHR30349:SF41">
    <property type="entry name" value="INTEGRASE_RECOMBINASE PROTEIN MJ0367-RELATED"/>
    <property type="match status" value="1"/>
</dbReference>
<dbReference type="PROSITE" id="PS51898">
    <property type="entry name" value="TYR_RECOMBINASE"/>
    <property type="match status" value="1"/>
</dbReference>
<keyword evidence="4" id="KW-0233">DNA recombination</keyword>
<dbReference type="EMBL" id="JAPDFL010000002">
    <property type="protein sequence ID" value="MCW1935029.1"/>
    <property type="molecule type" value="Genomic_DNA"/>
</dbReference>
<comment type="caution">
    <text evidence="6">The sequence shown here is derived from an EMBL/GenBank/DDBJ whole genome shotgun (WGS) entry which is preliminary data.</text>
</comment>
<evidence type="ECO:0000256" key="4">
    <source>
        <dbReference type="ARBA" id="ARBA00023172"/>
    </source>
</evidence>
<name>A0ABT3H5G1_9RHOB</name>
<evidence type="ECO:0000256" key="2">
    <source>
        <dbReference type="ARBA" id="ARBA00022908"/>
    </source>
</evidence>
<proteinExistence type="inferred from homology"/>
<accession>A0ABT3H5G1</accession>
<dbReference type="InterPro" id="IPR011010">
    <property type="entry name" value="DNA_brk_join_enz"/>
</dbReference>
<comment type="similarity">
    <text evidence="1">Belongs to the 'phage' integrase family.</text>
</comment>
<dbReference type="Gene3D" id="1.10.443.10">
    <property type="entry name" value="Intergrase catalytic core"/>
    <property type="match status" value="1"/>
</dbReference>
<evidence type="ECO:0000259" key="5">
    <source>
        <dbReference type="PROSITE" id="PS51898"/>
    </source>
</evidence>
<dbReference type="PANTHER" id="PTHR30349">
    <property type="entry name" value="PHAGE INTEGRASE-RELATED"/>
    <property type="match status" value="1"/>
</dbReference>
<dbReference type="Pfam" id="PF00589">
    <property type="entry name" value="Phage_integrase"/>
    <property type="match status" value="1"/>
</dbReference>
<dbReference type="SUPFAM" id="SSF47823">
    <property type="entry name" value="lambda integrase-like, N-terminal domain"/>
    <property type="match status" value="1"/>
</dbReference>
<keyword evidence="7" id="KW-1185">Reference proteome</keyword>
<dbReference type="Gene3D" id="1.10.150.130">
    <property type="match status" value="1"/>
</dbReference>
<reference evidence="6 7" key="1">
    <citation type="submission" date="2022-10" db="EMBL/GenBank/DDBJ databases">
        <title>Pararhodobacter sp. nov., isolated from marine algae.</title>
        <authorList>
            <person name="Choi B.J."/>
            <person name="Kim J.M."/>
            <person name="Lee J.K."/>
            <person name="Choi D.G."/>
            <person name="Jeon C.O."/>
        </authorList>
    </citation>
    <scope>NUCLEOTIDE SEQUENCE [LARGE SCALE GENOMIC DNA]</scope>
    <source>
        <strain evidence="6 7">ZQ420</strain>
    </source>
</reference>
<evidence type="ECO:0000256" key="3">
    <source>
        <dbReference type="ARBA" id="ARBA00023125"/>
    </source>
</evidence>
<keyword evidence="3" id="KW-0238">DNA-binding</keyword>
<dbReference type="InterPro" id="IPR050090">
    <property type="entry name" value="Tyrosine_recombinase_XerCD"/>
</dbReference>
<feature type="domain" description="Tyr recombinase" evidence="5">
    <location>
        <begin position="165"/>
        <end position="359"/>
    </location>
</feature>
<dbReference type="InterPro" id="IPR002104">
    <property type="entry name" value="Integrase_catalytic"/>
</dbReference>
<gene>
    <name evidence="6" type="ORF">OKW52_22920</name>
</gene>
<protein>
    <submittedName>
        <fullName evidence="6">Tyrosine-type recombinase/integrase</fullName>
    </submittedName>
</protein>